<dbReference type="InterPro" id="IPR013154">
    <property type="entry name" value="ADH-like_N"/>
</dbReference>
<dbReference type="Pfam" id="PF08240">
    <property type="entry name" value="ADH_N"/>
    <property type="match status" value="1"/>
</dbReference>
<dbReference type="STRING" id="1423807.FD16_GL002516"/>
<dbReference type="GO" id="GO:0003960">
    <property type="term" value="F:quinone reductase (NADPH) activity"/>
    <property type="evidence" value="ECO:0007669"/>
    <property type="project" value="TreeGrafter"/>
</dbReference>
<dbReference type="Proteomes" id="UP000051820">
    <property type="component" value="Unassembled WGS sequence"/>
</dbReference>
<sequence>MDANSLLIQTTFIGLNYADIYRRNGNYHIEKHKPYINGYEGIGNVVKIGENIKNYHIGDRILFVDVPFSNAELVAVPAENAINVPKFITDKIAISLGLQGLTADFLAHDLAANHIDEHVFIHGLSGGVSQILTQLLVADGIKVSGTVSTDNKIQIALDNGAEHVYKRDEISNGKLFNTFDTVYDGVGKTLPQSLELLKHRGKVIFYGMAGGLPSPIDPVNLMSESKSILTGDLWDYLTDHKSRQLRFNRLLKYINRHQLKINSPEVIPLSNGQIAHELMKSGHSAGKILLQP</sequence>
<keyword evidence="2" id="KW-0560">Oxidoreductase</keyword>
<evidence type="ECO:0000259" key="3">
    <source>
        <dbReference type="SMART" id="SM00829"/>
    </source>
</evidence>
<evidence type="ECO:0000256" key="1">
    <source>
        <dbReference type="ARBA" id="ARBA00022857"/>
    </source>
</evidence>
<dbReference type="PATRIC" id="fig|1423807.3.peg.2601"/>
<dbReference type="Gene3D" id="3.40.50.720">
    <property type="entry name" value="NAD(P)-binding Rossmann-like Domain"/>
    <property type="match status" value="1"/>
</dbReference>
<accession>A0A0R1W3U5</accession>
<dbReference type="InterPro" id="IPR020843">
    <property type="entry name" value="ER"/>
</dbReference>
<dbReference type="GO" id="GO:0070402">
    <property type="term" value="F:NADPH binding"/>
    <property type="evidence" value="ECO:0007669"/>
    <property type="project" value="TreeGrafter"/>
</dbReference>
<name>A0A0R1W3U5_9LACO</name>
<dbReference type="GO" id="GO:0035925">
    <property type="term" value="F:mRNA 3'-UTR AU-rich region binding"/>
    <property type="evidence" value="ECO:0007669"/>
    <property type="project" value="TreeGrafter"/>
</dbReference>
<evidence type="ECO:0000313" key="4">
    <source>
        <dbReference type="EMBL" id="KRM12330.1"/>
    </source>
</evidence>
<dbReference type="PANTHER" id="PTHR48106:SF13">
    <property type="entry name" value="QUINONE OXIDOREDUCTASE-RELATED"/>
    <property type="match status" value="1"/>
</dbReference>
<dbReference type="SUPFAM" id="SSF50129">
    <property type="entry name" value="GroES-like"/>
    <property type="match status" value="1"/>
</dbReference>
<reference evidence="4 5" key="1">
    <citation type="journal article" date="2015" name="Genome Announc.">
        <title>Expanding the biotechnology potential of lactobacilli through comparative genomics of 213 strains and associated genera.</title>
        <authorList>
            <person name="Sun Z."/>
            <person name="Harris H.M."/>
            <person name="McCann A."/>
            <person name="Guo C."/>
            <person name="Argimon S."/>
            <person name="Zhang W."/>
            <person name="Yang X."/>
            <person name="Jeffery I.B."/>
            <person name="Cooney J.C."/>
            <person name="Kagawa T.F."/>
            <person name="Liu W."/>
            <person name="Song Y."/>
            <person name="Salvetti E."/>
            <person name="Wrobel A."/>
            <person name="Rasinkangas P."/>
            <person name="Parkhill J."/>
            <person name="Rea M.C."/>
            <person name="O'Sullivan O."/>
            <person name="Ritari J."/>
            <person name="Douillard F.P."/>
            <person name="Paul Ross R."/>
            <person name="Yang R."/>
            <person name="Briner A.E."/>
            <person name="Felis G.E."/>
            <person name="de Vos W.M."/>
            <person name="Barrangou R."/>
            <person name="Klaenhammer T.R."/>
            <person name="Caufield P.W."/>
            <person name="Cui Y."/>
            <person name="Zhang H."/>
            <person name="O'Toole P.W."/>
        </authorList>
    </citation>
    <scope>NUCLEOTIDE SEQUENCE [LARGE SCALE GENOMIC DNA]</scope>
    <source>
        <strain evidence="4 5">DSM 5007</strain>
    </source>
</reference>
<dbReference type="SUPFAM" id="SSF51735">
    <property type="entry name" value="NAD(P)-binding Rossmann-fold domains"/>
    <property type="match status" value="1"/>
</dbReference>
<dbReference type="eggNOG" id="COG0604">
    <property type="taxonomic scope" value="Bacteria"/>
</dbReference>
<dbReference type="InterPro" id="IPR036291">
    <property type="entry name" value="NAD(P)-bd_dom_sf"/>
</dbReference>
<dbReference type="PANTHER" id="PTHR48106">
    <property type="entry name" value="QUINONE OXIDOREDUCTASE PIG3-RELATED"/>
    <property type="match status" value="1"/>
</dbReference>
<dbReference type="InterPro" id="IPR013149">
    <property type="entry name" value="ADH-like_C"/>
</dbReference>
<gene>
    <name evidence="4" type="ORF">FD16_GL002516</name>
</gene>
<comment type="caution">
    <text evidence="4">The sequence shown here is derived from an EMBL/GenBank/DDBJ whole genome shotgun (WGS) entry which is preliminary data.</text>
</comment>
<evidence type="ECO:0000256" key="2">
    <source>
        <dbReference type="ARBA" id="ARBA00023002"/>
    </source>
</evidence>
<evidence type="ECO:0000313" key="5">
    <source>
        <dbReference type="Proteomes" id="UP000051820"/>
    </source>
</evidence>
<dbReference type="EMBL" id="AZGF01000009">
    <property type="protein sequence ID" value="KRM12330.1"/>
    <property type="molecule type" value="Genomic_DNA"/>
</dbReference>
<dbReference type="Gene3D" id="3.90.180.10">
    <property type="entry name" value="Medium-chain alcohol dehydrogenases, catalytic domain"/>
    <property type="match status" value="1"/>
</dbReference>
<feature type="domain" description="Enoyl reductase (ER)" evidence="3">
    <location>
        <begin position="5"/>
        <end position="290"/>
    </location>
</feature>
<dbReference type="InterPro" id="IPR011032">
    <property type="entry name" value="GroES-like_sf"/>
</dbReference>
<protein>
    <submittedName>
        <fullName evidence="4">NADPH quinone reductase</fullName>
    </submittedName>
</protein>
<dbReference type="Pfam" id="PF00107">
    <property type="entry name" value="ADH_zinc_N"/>
    <property type="match status" value="1"/>
</dbReference>
<keyword evidence="5" id="KW-1185">Reference proteome</keyword>
<proteinExistence type="predicted"/>
<keyword evidence="1" id="KW-0521">NADP</keyword>
<organism evidence="4 5">
    <name type="scientific">Paucilactobacillus suebicus DSM 5007 = KCTC 3549</name>
    <dbReference type="NCBI Taxonomy" id="1423807"/>
    <lineage>
        <taxon>Bacteria</taxon>
        <taxon>Bacillati</taxon>
        <taxon>Bacillota</taxon>
        <taxon>Bacilli</taxon>
        <taxon>Lactobacillales</taxon>
        <taxon>Lactobacillaceae</taxon>
        <taxon>Paucilactobacillus</taxon>
    </lineage>
</organism>
<dbReference type="AlphaFoldDB" id="A0A0R1W3U5"/>
<dbReference type="SMART" id="SM00829">
    <property type="entry name" value="PKS_ER"/>
    <property type="match status" value="1"/>
</dbReference>
<dbReference type="GO" id="GO:0005829">
    <property type="term" value="C:cytosol"/>
    <property type="evidence" value="ECO:0007669"/>
    <property type="project" value="TreeGrafter"/>
</dbReference>